<protein>
    <submittedName>
        <fullName evidence="3">Uncharacterized protein</fullName>
    </submittedName>
</protein>
<evidence type="ECO:0000256" key="2">
    <source>
        <dbReference type="SAM" id="Phobius"/>
    </source>
</evidence>
<accession>A0A1I1Z0I0</accession>
<gene>
    <name evidence="3" type="ORF">SAMN05216251_102279</name>
</gene>
<name>A0A1I1Z0I0_9ACTN</name>
<evidence type="ECO:0000313" key="3">
    <source>
        <dbReference type="EMBL" id="SFE25354.1"/>
    </source>
</evidence>
<reference evidence="3 4" key="1">
    <citation type="submission" date="2016-10" db="EMBL/GenBank/DDBJ databases">
        <authorList>
            <person name="de Groot N.N."/>
        </authorList>
    </citation>
    <scope>NUCLEOTIDE SEQUENCE [LARGE SCALE GENOMIC DNA]</scope>
    <source>
        <strain evidence="3 4">CGMCC 4.3510</strain>
    </source>
</reference>
<dbReference type="InterPro" id="IPR046112">
    <property type="entry name" value="DUF6049"/>
</dbReference>
<keyword evidence="2" id="KW-0812">Transmembrane</keyword>
<evidence type="ECO:0000313" key="4">
    <source>
        <dbReference type="Proteomes" id="UP000199323"/>
    </source>
</evidence>
<keyword evidence="2" id="KW-1133">Transmembrane helix</keyword>
<feature type="region of interest" description="Disordered" evidence="1">
    <location>
        <begin position="731"/>
        <end position="780"/>
    </location>
</feature>
<dbReference type="Proteomes" id="UP000199323">
    <property type="component" value="Unassembled WGS sequence"/>
</dbReference>
<evidence type="ECO:0000256" key="1">
    <source>
        <dbReference type="SAM" id="MobiDB-lite"/>
    </source>
</evidence>
<sequence length="780" mass="80806">MGEAAQAPGRPPSARPPRLLRAVAVVAGGALLAGLLQIVQTAGAPGAHAATGSGSRTAAVTLTKVDPRVPAKDGSVTVSGTVTNNSKSTITDAHVGVRIAPGGPLTSRSAMKSATARSGFTSYLDGSEIDGHTVGVAKIPAGQSAPFALKVPVKSLGLDAAGVYQLGVTLNGETAAEPGEHVLGIQRTFLPWYDGDSAAAKATQIGYLWPLTDRPHVSARGDTDSEQSPIFLDDDLAKELAPGGRLQQMVDLAKSLPVTWAIDPDLLASVDFMTKPYRVAGPGGDITRTTEGTGTAVAKAWLNALKSAVAGDQVIALPFGDTDLASVAHVGLKVSGTRNHLKTAAELGAGTVETVLGVKATSDVAWPVDGAVDPDIVSVARTAGARRIIARSDSIVEGDTLSYTPNAARPIGHGVTAVVADAPLSTDFDGDMLHAENANLAVQDFIAQTLMITMQAPEIQRTLLVTPERMPAVSQAQAMAEAIGAVDTSPWAATADFDTVAKAKADPAANRKVPSAKRYPKSLRKQELSKDVFDLIATTQGGLNSFVPILTDKDKVTVPFGTSVLRAMSTGWRGDSGGAVTFANSMGDYLQDLINAVHILPKTTLTLSGRSGTIPVTVKNELNQPITGLVLRLTSNTDIRLEIKNSQQPITIEGGHTRTLKFQTKASANGRVKVTAALYTTQGALYQNTKIVAFDVKITKVTDLVMLIIAAGLLLLVLAGVRIYRQRKRQAAAADDGGEGDGGGGQDDGDPGQPGDPGADTDDTGRESVELSPTGEKVEG</sequence>
<organism evidence="3 4">
    <name type="scientific">Actinacidiphila alni</name>
    <dbReference type="NCBI Taxonomy" id="380248"/>
    <lineage>
        <taxon>Bacteria</taxon>
        <taxon>Bacillati</taxon>
        <taxon>Actinomycetota</taxon>
        <taxon>Actinomycetes</taxon>
        <taxon>Kitasatosporales</taxon>
        <taxon>Streptomycetaceae</taxon>
        <taxon>Actinacidiphila</taxon>
    </lineage>
</organism>
<dbReference type="EMBL" id="FONG01000002">
    <property type="protein sequence ID" value="SFE25354.1"/>
    <property type="molecule type" value="Genomic_DNA"/>
</dbReference>
<dbReference type="RefSeq" id="WP_245795708.1">
    <property type="nucleotide sequence ID" value="NZ_FONG01000002.1"/>
</dbReference>
<dbReference type="STRING" id="380248.SAMN05216251_102279"/>
<feature type="transmembrane region" description="Helical" evidence="2">
    <location>
        <begin position="704"/>
        <end position="724"/>
    </location>
</feature>
<dbReference type="AlphaFoldDB" id="A0A1I1Z0I0"/>
<dbReference type="Pfam" id="PF19516">
    <property type="entry name" value="DUF6049"/>
    <property type="match status" value="1"/>
</dbReference>
<keyword evidence="4" id="KW-1185">Reference proteome</keyword>
<proteinExistence type="predicted"/>
<keyword evidence="2" id="KW-0472">Membrane</keyword>